<keyword evidence="2" id="KW-1185">Reference proteome</keyword>
<accession>A0A0L1IZD0</accession>
<evidence type="ECO:0000313" key="2">
    <source>
        <dbReference type="Proteomes" id="UP000037505"/>
    </source>
</evidence>
<protein>
    <submittedName>
        <fullName evidence="1">Uncharacterized protein</fullName>
    </submittedName>
</protein>
<dbReference type="EMBL" id="JNOM01000183">
    <property type="protein sequence ID" value="KNG84874.1"/>
    <property type="molecule type" value="Genomic_DNA"/>
</dbReference>
<proteinExistence type="predicted"/>
<comment type="caution">
    <text evidence="1">The sequence shown here is derived from an EMBL/GenBank/DDBJ whole genome shotgun (WGS) entry which is preliminary data.</text>
</comment>
<sequence>MTDRHHLSRLLKPKELNLAIETFNKIIVHFDASQTNDSGYKPATLIDLMRNEVFEKDDFLGLFFAYIQQGLLDESRGTDLDPILSHLAGFCI</sequence>
<evidence type="ECO:0000313" key="1">
    <source>
        <dbReference type="EMBL" id="KNG84874.1"/>
    </source>
</evidence>
<dbReference type="OrthoDB" id="2104739at2759"/>
<reference evidence="1 2" key="1">
    <citation type="submission" date="2014-06" db="EMBL/GenBank/DDBJ databases">
        <title>The Genome of the Aflatoxigenic Filamentous Fungus Aspergillus nomius.</title>
        <authorList>
            <person name="Moore M.G."/>
            <person name="Shannon B.M."/>
            <person name="Brian M.M."/>
        </authorList>
    </citation>
    <scope>NUCLEOTIDE SEQUENCE [LARGE SCALE GENOMIC DNA]</scope>
    <source>
        <strain evidence="1 2">NRRL 13137</strain>
    </source>
</reference>
<dbReference type="Proteomes" id="UP000037505">
    <property type="component" value="Unassembled WGS sequence"/>
</dbReference>
<dbReference type="GeneID" id="26808671"/>
<dbReference type="RefSeq" id="XP_015405797.1">
    <property type="nucleotide sequence ID" value="XM_015552123.1"/>
</dbReference>
<dbReference type="STRING" id="1509407.A0A0L1IZD0"/>
<name>A0A0L1IZD0_ASPN3</name>
<gene>
    <name evidence="1" type="ORF">ANOM_006867</name>
</gene>
<organism evidence="1 2">
    <name type="scientific">Aspergillus nomiae NRRL (strain ATCC 15546 / NRRL 13137 / CBS 260.88 / M93)</name>
    <dbReference type="NCBI Taxonomy" id="1509407"/>
    <lineage>
        <taxon>Eukaryota</taxon>
        <taxon>Fungi</taxon>
        <taxon>Dikarya</taxon>
        <taxon>Ascomycota</taxon>
        <taxon>Pezizomycotina</taxon>
        <taxon>Eurotiomycetes</taxon>
        <taxon>Eurotiomycetidae</taxon>
        <taxon>Eurotiales</taxon>
        <taxon>Aspergillaceae</taxon>
        <taxon>Aspergillus</taxon>
        <taxon>Aspergillus subgen. Circumdati</taxon>
    </lineage>
</organism>
<dbReference type="AlphaFoldDB" id="A0A0L1IZD0"/>